<evidence type="ECO:0000313" key="2">
    <source>
        <dbReference type="EMBL" id="MBY8825968.1"/>
    </source>
</evidence>
<keyword evidence="1" id="KW-0732">Signal</keyword>
<name>A0ABS7PX84_9SPHN</name>
<organism evidence="2 3">
    <name type="scientific">Sphingomonas colocasiae</name>
    <dbReference type="NCBI Taxonomy" id="1848973"/>
    <lineage>
        <taxon>Bacteria</taxon>
        <taxon>Pseudomonadati</taxon>
        <taxon>Pseudomonadota</taxon>
        <taxon>Alphaproteobacteria</taxon>
        <taxon>Sphingomonadales</taxon>
        <taxon>Sphingomonadaceae</taxon>
        <taxon>Sphingomonas</taxon>
    </lineage>
</organism>
<feature type="signal peptide" evidence="1">
    <location>
        <begin position="1"/>
        <end position="22"/>
    </location>
</feature>
<accession>A0ABS7PX84</accession>
<dbReference type="Proteomes" id="UP000706039">
    <property type="component" value="Unassembled WGS sequence"/>
</dbReference>
<keyword evidence="3" id="KW-1185">Reference proteome</keyword>
<dbReference type="EMBL" id="JAINVV010000014">
    <property type="protein sequence ID" value="MBY8825968.1"/>
    <property type="molecule type" value="Genomic_DNA"/>
</dbReference>
<evidence type="ECO:0000256" key="1">
    <source>
        <dbReference type="SAM" id="SignalP"/>
    </source>
</evidence>
<gene>
    <name evidence="2" type="ORF">K7G82_26950</name>
</gene>
<reference evidence="2 3" key="1">
    <citation type="submission" date="2021-08" db="EMBL/GenBank/DDBJ databases">
        <authorList>
            <person name="Tuo L."/>
        </authorList>
    </citation>
    <scope>NUCLEOTIDE SEQUENCE [LARGE SCALE GENOMIC DNA]</scope>
    <source>
        <strain evidence="2 3">JCM 31229</strain>
    </source>
</reference>
<evidence type="ECO:0000313" key="3">
    <source>
        <dbReference type="Proteomes" id="UP000706039"/>
    </source>
</evidence>
<feature type="chain" id="PRO_5045050407" description="DUF3471 domain-containing protein" evidence="1">
    <location>
        <begin position="23"/>
        <end position="97"/>
    </location>
</feature>
<comment type="caution">
    <text evidence="2">The sequence shown here is derived from an EMBL/GenBank/DDBJ whole genome shotgun (WGS) entry which is preliminary data.</text>
</comment>
<sequence length="97" mass="10356">MTKFVTAAVAALAIALPAAALAQPEQARFEHEGFTYVFTARDSGKAKIIAGKRYPGADSFRLIVSNGRVRGTSAGKSVEFRLNDVERIDQGATLASR</sequence>
<protein>
    <recommendedName>
        <fullName evidence="4">DUF3471 domain-containing protein</fullName>
    </recommendedName>
</protein>
<evidence type="ECO:0008006" key="4">
    <source>
        <dbReference type="Google" id="ProtNLM"/>
    </source>
</evidence>
<proteinExistence type="predicted"/>
<dbReference type="RefSeq" id="WP_222993178.1">
    <property type="nucleotide sequence ID" value="NZ_JAINVV010000014.1"/>
</dbReference>